<sequence>MDKRLKNRVYYLETIDLNKLSGKPPTKPPDIEDLLCKIDDYHNEYSEVYSFRLIIFMAYNDLVEDIEEKNTM</sequence>
<protein>
    <submittedName>
        <fullName evidence="1">Uncharacterized protein</fullName>
    </submittedName>
</protein>
<accession>X1MGY8</accession>
<organism evidence="1">
    <name type="scientific">marine sediment metagenome</name>
    <dbReference type="NCBI Taxonomy" id="412755"/>
    <lineage>
        <taxon>unclassified sequences</taxon>
        <taxon>metagenomes</taxon>
        <taxon>ecological metagenomes</taxon>
    </lineage>
</organism>
<name>X1MGY8_9ZZZZ</name>
<comment type="caution">
    <text evidence="1">The sequence shown here is derived from an EMBL/GenBank/DDBJ whole genome shotgun (WGS) entry which is preliminary data.</text>
</comment>
<feature type="non-terminal residue" evidence="1">
    <location>
        <position position="72"/>
    </location>
</feature>
<evidence type="ECO:0000313" key="1">
    <source>
        <dbReference type="EMBL" id="GAI30523.1"/>
    </source>
</evidence>
<dbReference type="AlphaFoldDB" id="X1MGY8"/>
<gene>
    <name evidence="1" type="ORF">S06H3_25042</name>
</gene>
<dbReference type="EMBL" id="BARV01014238">
    <property type="protein sequence ID" value="GAI30523.1"/>
    <property type="molecule type" value="Genomic_DNA"/>
</dbReference>
<reference evidence="1" key="1">
    <citation type="journal article" date="2014" name="Front. Microbiol.">
        <title>High frequency of phylogenetically diverse reductive dehalogenase-homologous genes in deep subseafloor sedimentary metagenomes.</title>
        <authorList>
            <person name="Kawai M."/>
            <person name="Futagami T."/>
            <person name="Toyoda A."/>
            <person name="Takaki Y."/>
            <person name="Nishi S."/>
            <person name="Hori S."/>
            <person name="Arai W."/>
            <person name="Tsubouchi T."/>
            <person name="Morono Y."/>
            <person name="Uchiyama I."/>
            <person name="Ito T."/>
            <person name="Fujiyama A."/>
            <person name="Inagaki F."/>
            <person name="Takami H."/>
        </authorList>
    </citation>
    <scope>NUCLEOTIDE SEQUENCE</scope>
    <source>
        <strain evidence="1">Expedition CK06-06</strain>
    </source>
</reference>
<proteinExistence type="predicted"/>